<sequence>MTGTIVLAAIVLFGIFLVLLMIRTLLIIVPPNKVVVISGRSRITAEGDSVGYRVIRGGRAFRIPLLEKVAWMDLTTIPLDLRVENAYSKGGIPLTVHAVANVKINAHEPQLSNAIERFLDTDRKQLTNIVRDTLEGNLRGVVATLTPEEINEDRLRFAEGLIGEAEHDLGNLGIKLDTLKIQNVSDASGYLDSIGRRQTADVLKEARVAEAERNAEATESEAKARQRAEVAQAISSQAVLEQQNMLRIRTAELGAVAASKENEAKVTAERARVVAEQQLEQERVILNAKRYEADVVAPARAQREAKMLEAQAAAAPIIEEGRAKAEAVRLMTEAFRQAGSEGERAYILNMLPGIVSEFAGAVRGMQIDKITVLDSGSGQATRNAIGTLPGNIVSLIEQVENATGVNLLTALQLRSTPSAAPNVPVSSAND</sequence>
<evidence type="ECO:0000259" key="5">
    <source>
        <dbReference type="SMART" id="SM00244"/>
    </source>
</evidence>
<proteinExistence type="inferred from homology"/>
<dbReference type="OrthoDB" id="9786220at2"/>
<dbReference type="Pfam" id="PF01145">
    <property type="entry name" value="Band_7"/>
    <property type="match status" value="1"/>
</dbReference>
<keyword evidence="4" id="KW-0812">Transmembrane</keyword>
<evidence type="ECO:0000256" key="4">
    <source>
        <dbReference type="SAM" id="Phobius"/>
    </source>
</evidence>
<dbReference type="EMBL" id="VKDB01000003">
    <property type="protein sequence ID" value="TSA87236.1"/>
    <property type="molecule type" value="Genomic_DNA"/>
</dbReference>
<reference evidence="6 7" key="1">
    <citation type="submission" date="2019-07" db="EMBL/GenBank/DDBJ databases">
        <title>Deinococcus detaillus sp. nov., isolated from humus soil in Antarctica.</title>
        <authorList>
            <person name="Zhang K."/>
        </authorList>
    </citation>
    <scope>NUCLEOTIDE SEQUENCE [LARGE SCALE GENOMIC DNA]</scope>
    <source>
        <strain evidence="6 7">H1</strain>
    </source>
</reference>
<dbReference type="CDD" id="cd03399">
    <property type="entry name" value="SPFH_flotillin"/>
    <property type="match status" value="1"/>
</dbReference>
<dbReference type="AlphaFoldDB" id="A0A553V464"/>
<evidence type="ECO:0000256" key="2">
    <source>
        <dbReference type="ARBA" id="ARBA00007161"/>
    </source>
</evidence>
<gene>
    <name evidence="6" type="ORF">FNU79_04955</name>
</gene>
<organism evidence="6 7">
    <name type="scientific">Deinococcus detaillensis</name>
    <dbReference type="NCBI Taxonomy" id="2592048"/>
    <lineage>
        <taxon>Bacteria</taxon>
        <taxon>Thermotogati</taxon>
        <taxon>Deinococcota</taxon>
        <taxon>Deinococci</taxon>
        <taxon>Deinococcales</taxon>
        <taxon>Deinococcaceae</taxon>
        <taxon>Deinococcus</taxon>
    </lineage>
</organism>
<dbReference type="SUPFAM" id="SSF117892">
    <property type="entry name" value="Band 7/SPFH domain"/>
    <property type="match status" value="1"/>
</dbReference>
<feature type="domain" description="Band 7" evidence="5">
    <location>
        <begin position="24"/>
        <end position="198"/>
    </location>
</feature>
<keyword evidence="4" id="KW-1133">Transmembrane helix</keyword>
<evidence type="ECO:0000256" key="1">
    <source>
        <dbReference type="ARBA" id="ARBA00004370"/>
    </source>
</evidence>
<dbReference type="GO" id="GO:0005886">
    <property type="term" value="C:plasma membrane"/>
    <property type="evidence" value="ECO:0007669"/>
    <property type="project" value="UniProtKB-SubCell"/>
</dbReference>
<evidence type="ECO:0000256" key="3">
    <source>
        <dbReference type="ARBA" id="ARBA00023136"/>
    </source>
</evidence>
<dbReference type="PANTHER" id="PTHR13806">
    <property type="entry name" value="FLOTILLIN-RELATED"/>
    <property type="match status" value="1"/>
</dbReference>
<dbReference type="InterPro" id="IPR036013">
    <property type="entry name" value="Band_7/SPFH_dom_sf"/>
</dbReference>
<comment type="caution">
    <text evidence="6">The sequence shown here is derived from an EMBL/GenBank/DDBJ whole genome shotgun (WGS) entry which is preliminary data.</text>
</comment>
<comment type="similarity">
    <text evidence="2">Belongs to the band 7/mec-2 family. Flotillin subfamily.</text>
</comment>
<accession>A0A553V464</accession>
<keyword evidence="7" id="KW-1185">Reference proteome</keyword>
<dbReference type="InterPro" id="IPR001107">
    <property type="entry name" value="Band_7"/>
</dbReference>
<feature type="transmembrane region" description="Helical" evidence="4">
    <location>
        <begin position="6"/>
        <end position="29"/>
    </location>
</feature>
<dbReference type="Gene3D" id="3.30.479.30">
    <property type="entry name" value="Band 7 domain"/>
    <property type="match status" value="1"/>
</dbReference>
<dbReference type="InterPro" id="IPR027705">
    <property type="entry name" value="Flotillin_fam"/>
</dbReference>
<dbReference type="Proteomes" id="UP000316092">
    <property type="component" value="Unassembled WGS sequence"/>
</dbReference>
<evidence type="ECO:0000313" key="6">
    <source>
        <dbReference type="EMBL" id="TSA87236.1"/>
    </source>
</evidence>
<dbReference type="RefSeq" id="WP_143719780.1">
    <property type="nucleotide sequence ID" value="NZ_VKDB01000003.1"/>
</dbReference>
<keyword evidence="3 4" id="KW-0472">Membrane</keyword>
<dbReference type="SMART" id="SM00244">
    <property type="entry name" value="PHB"/>
    <property type="match status" value="1"/>
</dbReference>
<evidence type="ECO:0000313" key="7">
    <source>
        <dbReference type="Proteomes" id="UP000316092"/>
    </source>
</evidence>
<name>A0A553V464_9DEIO</name>
<comment type="subcellular location">
    <subcellularLocation>
        <location evidence="1">Membrane</location>
    </subcellularLocation>
</comment>
<dbReference type="PANTHER" id="PTHR13806:SF46">
    <property type="entry name" value="FLOTILLIN-1-RELATED"/>
    <property type="match status" value="1"/>
</dbReference>
<protein>
    <submittedName>
        <fullName evidence="6">Flotillin family protein</fullName>
    </submittedName>
</protein>